<dbReference type="Pfam" id="PF23596">
    <property type="entry name" value="DUF7138"/>
    <property type="match status" value="1"/>
</dbReference>
<sequence>MAVESEVPAAPSANFPVVFFDGDSEVDIGSVPVHPSLVFKKFQAVISHRIGVAPHQISLSLVRRKKARVSPEVRRKVPIDESSDFAALARERDCFVLAVLRRSRRERRGRTRKKGRDATADEPKAYHAQAMKILRRNPAAPGVLDPGLGLPAPEAIAGGLWDYESELLRRFQRQREKYLLSVAAAEAAPYLPLAAATRAAAPAVCEECEAAKAEGRRTGFHWCVNDAVTVGFRSPVGPIERPSKKEFEASV</sequence>
<evidence type="ECO:0000313" key="2">
    <source>
        <dbReference type="EMBL" id="WOL16047.1"/>
    </source>
</evidence>
<name>A0AAQ3KVX8_9LILI</name>
<dbReference type="PANTHER" id="PTHR36351">
    <property type="entry name" value="EMBRYO SAC DEVELOPMENT ARREST 12"/>
    <property type="match status" value="1"/>
</dbReference>
<evidence type="ECO:0000313" key="3">
    <source>
        <dbReference type="Proteomes" id="UP001327560"/>
    </source>
</evidence>
<protein>
    <recommendedName>
        <fullName evidence="1">DUF7138 domain-containing protein</fullName>
    </recommendedName>
</protein>
<proteinExistence type="predicted"/>
<dbReference type="AlphaFoldDB" id="A0AAQ3KVX8"/>
<dbReference type="PANTHER" id="PTHR36351:SF1">
    <property type="entry name" value="EMBRYO SAC DEVELOPMENT ARREST 12"/>
    <property type="match status" value="1"/>
</dbReference>
<dbReference type="Proteomes" id="UP001327560">
    <property type="component" value="Chromosome 8"/>
</dbReference>
<gene>
    <name evidence="2" type="ORF">Cni_G24829</name>
</gene>
<accession>A0AAQ3KVX8</accession>
<dbReference type="EMBL" id="CP136897">
    <property type="protein sequence ID" value="WOL16047.1"/>
    <property type="molecule type" value="Genomic_DNA"/>
</dbReference>
<evidence type="ECO:0000259" key="1">
    <source>
        <dbReference type="Pfam" id="PF23596"/>
    </source>
</evidence>
<organism evidence="2 3">
    <name type="scientific">Canna indica</name>
    <name type="common">Indian-shot</name>
    <dbReference type="NCBI Taxonomy" id="4628"/>
    <lineage>
        <taxon>Eukaryota</taxon>
        <taxon>Viridiplantae</taxon>
        <taxon>Streptophyta</taxon>
        <taxon>Embryophyta</taxon>
        <taxon>Tracheophyta</taxon>
        <taxon>Spermatophyta</taxon>
        <taxon>Magnoliopsida</taxon>
        <taxon>Liliopsida</taxon>
        <taxon>Zingiberales</taxon>
        <taxon>Cannaceae</taxon>
        <taxon>Canna</taxon>
    </lineage>
</organism>
<keyword evidence="3" id="KW-1185">Reference proteome</keyword>
<dbReference type="InterPro" id="IPR055562">
    <property type="entry name" value="DUF7138"/>
</dbReference>
<reference evidence="2 3" key="1">
    <citation type="submission" date="2023-10" db="EMBL/GenBank/DDBJ databases">
        <title>Chromosome-scale genome assembly provides insights into flower coloration mechanisms of Canna indica.</title>
        <authorList>
            <person name="Li C."/>
        </authorList>
    </citation>
    <scope>NUCLEOTIDE SEQUENCE [LARGE SCALE GENOMIC DNA]</scope>
    <source>
        <tissue evidence="2">Flower</tissue>
    </source>
</reference>
<feature type="domain" description="DUF7138" evidence="1">
    <location>
        <begin position="13"/>
        <end position="97"/>
    </location>
</feature>